<organism evidence="3 4">
    <name type="scientific">Zopfia rhizophila CBS 207.26</name>
    <dbReference type="NCBI Taxonomy" id="1314779"/>
    <lineage>
        <taxon>Eukaryota</taxon>
        <taxon>Fungi</taxon>
        <taxon>Dikarya</taxon>
        <taxon>Ascomycota</taxon>
        <taxon>Pezizomycotina</taxon>
        <taxon>Dothideomycetes</taxon>
        <taxon>Dothideomycetes incertae sedis</taxon>
        <taxon>Zopfiaceae</taxon>
        <taxon>Zopfia</taxon>
    </lineage>
</organism>
<dbReference type="InterPro" id="IPR058525">
    <property type="entry name" value="DUF8212"/>
</dbReference>
<dbReference type="EMBL" id="ML994653">
    <property type="protein sequence ID" value="KAF2181339.1"/>
    <property type="molecule type" value="Genomic_DNA"/>
</dbReference>
<dbReference type="AlphaFoldDB" id="A0A6A6DSZ1"/>
<dbReference type="Proteomes" id="UP000800200">
    <property type="component" value="Unassembled WGS sequence"/>
</dbReference>
<reference evidence="3" key="1">
    <citation type="journal article" date="2020" name="Stud. Mycol.">
        <title>101 Dothideomycetes genomes: a test case for predicting lifestyles and emergence of pathogens.</title>
        <authorList>
            <person name="Haridas S."/>
            <person name="Albert R."/>
            <person name="Binder M."/>
            <person name="Bloem J."/>
            <person name="Labutti K."/>
            <person name="Salamov A."/>
            <person name="Andreopoulos B."/>
            <person name="Baker S."/>
            <person name="Barry K."/>
            <person name="Bills G."/>
            <person name="Bluhm B."/>
            <person name="Cannon C."/>
            <person name="Castanera R."/>
            <person name="Culley D."/>
            <person name="Daum C."/>
            <person name="Ezra D."/>
            <person name="Gonzalez J."/>
            <person name="Henrissat B."/>
            <person name="Kuo A."/>
            <person name="Liang C."/>
            <person name="Lipzen A."/>
            <person name="Lutzoni F."/>
            <person name="Magnuson J."/>
            <person name="Mondo S."/>
            <person name="Nolan M."/>
            <person name="Ohm R."/>
            <person name="Pangilinan J."/>
            <person name="Park H.-J."/>
            <person name="Ramirez L."/>
            <person name="Alfaro M."/>
            <person name="Sun H."/>
            <person name="Tritt A."/>
            <person name="Yoshinaga Y."/>
            <person name="Zwiers L.-H."/>
            <person name="Turgeon B."/>
            <person name="Goodwin S."/>
            <person name="Spatafora J."/>
            <person name="Crous P."/>
            <person name="Grigoriev I."/>
        </authorList>
    </citation>
    <scope>NUCLEOTIDE SEQUENCE</scope>
    <source>
        <strain evidence="3">CBS 207.26</strain>
    </source>
</reference>
<dbReference type="PANTHER" id="PTHR10622:SF12">
    <property type="entry name" value="HET DOMAIN-CONTAINING PROTEIN"/>
    <property type="match status" value="1"/>
</dbReference>
<evidence type="ECO:0000313" key="3">
    <source>
        <dbReference type="EMBL" id="KAF2181339.1"/>
    </source>
</evidence>
<accession>A0A6A6DSZ1</accession>
<dbReference type="PANTHER" id="PTHR10622">
    <property type="entry name" value="HET DOMAIN-CONTAINING PROTEIN"/>
    <property type="match status" value="1"/>
</dbReference>
<dbReference type="Pfam" id="PF06985">
    <property type="entry name" value="HET"/>
    <property type="match status" value="1"/>
</dbReference>
<sequence length="600" mass="68101">MRLLHTTTLIAEEVTKLPIPPYAILSHTWDETELSLQDLQSPDRESKAGYKKIQQSCEIAKSRHSCIWIDTCCIDKSSSAELSEAINSMYRWYEDSEICHVYLADFESDQASVEGLRKCKWFTRGWTLQELLAPSNVIFWNKNWTKIGTKAELAKIISQITRIPLPVLRGSSPLHCTVAQRLSWASNRETTRGEDTAYSLLGLFDVHLAPIYGEGATKAFMRLQEEILRRWNDHSIFIWTPSHESRNFGLLATSPKPFCKHKECFKWLEDTDSIPEESFDPYELLRPCDPCSWSTGNDNGHVRSPGIAGQLMNHGDTAPILGPQGLQVSLLWTKNTSTETDLRHLARQNLAVCLDIFFWNRTSKAHGAKIILPMNVDLSLGFHSQDTNRRGNFSRISSYFGHGTYRLRQPNSSFKRQSFCISQQNPIAQGKHTAKFTFTALPATAEIVGSFIHAPSQLSPQLPDSFDASISIHSKGGLLSFYHSFSGTGCKHVPFYVFLGIHGQKPTPWCHILTDRLFQGLFLWSEEAMNHPRSDLYKRFEEVSTVSKSRCYRVLSCDHVVRMIVEQNPSSMQSLGFCVSVSVFDTQEEKDLSDDIMNME</sequence>
<dbReference type="Pfam" id="PF26640">
    <property type="entry name" value="DUF8212"/>
    <property type="match status" value="1"/>
</dbReference>
<proteinExistence type="predicted"/>
<keyword evidence="4" id="KW-1185">Reference proteome</keyword>
<evidence type="ECO:0000259" key="2">
    <source>
        <dbReference type="Pfam" id="PF26640"/>
    </source>
</evidence>
<evidence type="ECO:0000259" key="1">
    <source>
        <dbReference type="Pfam" id="PF06985"/>
    </source>
</evidence>
<dbReference type="OrthoDB" id="674604at2759"/>
<dbReference type="InterPro" id="IPR010730">
    <property type="entry name" value="HET"/>
</dbReference>
<evidence type="ECO:0000313" key="4">
    <source>
        <dbReference type="Proteomes" id="UP000800200"/>
    </source>
</evidence>
<name>A0A6A6DSZ1_9PEZI</name>
<protein>
    <submittedName>
        <fullName evidence="3">HET-domain-containing protein</fullName>
    </submittedName>
</protein>
<feature type="domain" description="DUF8212" evidence="2">
    <location>
        <begin position="218"/>
        <end position="245"/>
    </location>
</feature>
<feature type="domain" description="Heterokaryon incompatibility" evidence="1">
    <location>
        <begin position="22"/>
        <end position="110"/>
    </location>
</feature>
<gene>
    <name evidence="3" type="ORF">K469DRAFT_713761</name>
</gene>